<organism evidence="12">
    <name type="scientific">marine metagenome</name>
    <dbReference type="NCBI Taxonomy" id="408172"/>
    <lineage>
        <taxon>unclassified sequences</taxon>
        <taxon>metagenomes</taxon>
        <taxon>ecological metagenomes</taxon>
    </lineage>
</organism>
<dbReference type="InterPro" id="IPR006369">
    <property type="entry name" value="Protohaem_IX_farnesylTrfase"/>
</dbReference>
<dbReference type="PANTHER" id="PTHR43448:SF7">
    <property type="entry name" value="4-HYDROXYBENZOATE SOLANESYLTRANSFERASE"/>
    <property type="match status" value="1"/>
</dbReference>
<feature type="transmembrane region" description="Helical" evidence="11">
    <location>
        <begin position="47"/>
        <end position="71"/>
    </location>
</feature>
<accession>A0A381RWE0</accession>
<keyword evidence="3" id="KW-1003">Cell membrane</keyword>
<evidence type="ECO:0000256" key="5">
    <source>
        <dbReference type="ARBA" id="ARBA00022692"/>
    </source>
</evidence>
<evidence type="ECO:0000256" key="8">
    <source>
        <dbReference type="ARBA" id="ARBA00023136"/>
    </source>
</evidence>
<dbReference type="NCBIfam" id="TIGR01473">
    <property type="entry name" value="cyoE_ctaB"/>
    <property type="match status" value="1"/>
</dbReference>
<feature type="transmembrane region" description="Helical" evidence="11">
    <location>
        <begin position="276"/>
        <end position="293"/>
    </location>
</feature>
<feature type="transmembrane region" description="Helical" evidence="11">
    <location>
        <begin position="244"/>
        <end position="264"/>
    </location>
</feature>
<keyword evidence="7" id="KW-0350">Heme biosynthesis</keyword>
<feature type="transmembrane region" description="Helical" evidence="11">
    <location>
        <begin position="171"/>
        <end position="194"/>
    </location>
</feature>
<proteinExistence type="inferred from homology"/>
<feature type="transmembrane region" description="Helical" evidence="11">
    <location>
        <begin position="121"/>
        <end position="139"/>
    </location>
</feature>
<dbReference type="Gene3D" id="1.10.357.140">
    <property type="entry name" value="UbiA prenyltransferase"/>
    <property type="match status" value="1"/>
</dbReference>
<evidence type="ECO:0000313" key="12">
    <source>
        <dbReference type="EMBL" id="SUZ95514.1"/>
    </source>
</evidence>
<dbReference type="Pfam" id="PF01040">
    <property type="entry name" value="UbiA"/>
    <property type="match status" value="1"/>
</dbReference>
<evidence type="ECO:0000256" key="11">
    <source>
        <dbReference type="SAM" id="Phobius"/>
    </source>
</evidence>
<dbReference type="GO" id="GO:0005886">
    <property type="term" value="C:plasma membrane"/>
    <property type="evidence" value="ECO:0007669"/>
    <property type="project" value="UniProtKB-SubCell"/>
</dbReference>
<dbReference type="HAMAP" id="MF_00154">
    <property type="entry name" value="CyoE_CtaB"/>
    <property type="match status" value="1"/>
</dbReference>
<feature type="transmembrane region" description="Helical" evidence="11">
    <location>
        <begin position="21"/>
        <end position="41"/>
    </location>
</feature>
<dbReference type="InterPro" id="IPR030470">
    <property type="entry name" value="UbiA_prenylTrfase_CS"/>
</dbReference>
<dbReference type="NCBIfam" id="NF003349">
    <property type="entry name" value="PRK04375.1-2"/>
    <property type="match status" value="1"/>
</dbReference>
<keyword evidence="8 11" id="KW-0472">Membrane</keyword>
<dbReference type="GO" id="GO:0008495">
    <property type="term" value="F:protoheme IX farnesyltransferase activity"/>
    <property type="evidence" value="ECO:0007669"/>
    <property type="project" value="InterPro"/>
</dbReference>
<dbReference type="AlphaFoldDB" id="A0A381RWE0"/>
<protein>
    <recommendedName>
        <fullName evidence="9">Protoheme IX farnesyltransferase</fullName>
    </recommendedName>
    <alternativeName>
        <fullName evidence="10">Heme B farnesyltransferase</fullName>
    </alternativeName>
</protein>
<dbReference type="InterPro" id="IPR044878">
    <property type="entry name" value="UbiA_sf"/>
</dbReference>
<name>A0A381RWE0_9ZZZZ</name>
<reference evidence="12" key="1">
    <citation type="submission" date="2018-05" db="EMBL/GenBank/DDBJ databases">
        <authorList>
            <person name="Lanie J.A."/>
            <person name="Ng W.-L."/>
            <person name="Kazmierczak K.M."/>
            <person name="Andrzejewski T.M."/>
            <person name="Davidsen T.M."/>
            <person name="Wayne K.J."/>
            <person name="Tettelin H."/>
            <person name="Glass J.I."/>
            <person name="Rusch D."/>
            <person name="Podicherti R."/>
            <person name="Tsui H.-C.T."/>
            <person name="Winkler M.E."/>
        </authorList>
    </citation>
    <scope>NUCLEOTIDE SEQUENCE</scope>
</reference>
<comment type="subcellular location">
    <subcellularLocation>
        <location evidence="1">Cell membrane</location>
        <topology evidence="1">Multi-pass membrane protein</topology>
    </subcellularLocation>
</comment>
<comment type="pathway">
    <text evidence="2">Porphyrin-containing compound metabolism; heme O biosynthesis; heme O from protoheme: step 1/1.</text>
</comment>
<dbReference type="GO" id="GO:0006783">
    <property type="term" value="P:heme biosynthetic process"/>
    <property type="evidence" value="ECO:0007669"/>
    <property type="project" value="UniProtKB-KW"/>
</dbReference>
<keyword evidence="5 11" id="KW-0812">Transmembrane</keyword>
<dbReference type="InterPro" id="IPR000537">
    <property type="entry name" value="UbiA_prenyltransferase"/>
</dbReference>
<evidence type="ECO:0000256" key="7">
    <source>
        <dbReference type="ARBA" id="ARBA00023133"/>
    </source>
</evidence>
<dbReference type="PROSITE" id="PS00943">
    <property type="entry name" value="UBIA"/>
    <property type="match status" value="1"/>
</dbReference>
<feature type="transmembrane region" description="Helical" evidence="11">
    <location>
        <begin position="220"/>
        <end position="238"/>
    </location>
</feature>
<dbReference type="PANTHER" id="PTHR43448">
    <property type="entry name" value="PROTOHEME IX FARNESYLTRANSFERASE, MITOCHONDRIAL"/>
    <property type="match status" value="1"/>
</dbReference>
<evidence type="ECO:0000256" key="4">
    <source>
        <dbReference type="ARBA" id="ARBA00022679"/>
    </source>
</evidence>
<sequence>MQHSNIKGINSVISLNNFFQLMKPRVMSLVIFTCVVGLLIAPNQVDFLTAALSLIAVTFGAGAAGALNMWYESDLDALMKRTCLRPIPMGKVSRNQALVFGITTSFASVIALYFFSNFLSAIMLAITILFYVVVYTIWLKQRTPQNIVIGGAAGAFPPIIGWSIATGNITLEPIFLFLIIFFWTPSHFWALSLYKTEDYANAKIPMLPVVSGIKTTKINIFVYSIILFFISIAPYFFGYFGLTYFISSLLLGSYYVYLCYRLLTDENEVKKIAKKIFVYSILYLFLIFTIILIDNIL</sequence>
<dbReference type="CDD" id="cd13957">
    <property type="entry name" value="PT_UbiA_Cox10"/>
    <property type="match status" value="1"/>
</dbReference>
<evidence type="ECO:0000256" key="9">
    <source>
        <dbReference type="ARBA" id="ARBA00040810"/>
    </source>
</evidence>
<feature type="transmembrane region" description="Helical" evidence="11">
    <location>
        <begin position="146"/>
        <end position="165"/>
    </location>
</feature>
<dbReference type="EMBL" id="UINC01002331">
    <property type="protein sequence ID" value="SUZ95514.1"/>
    <property type="molecule type" value="Genomic_DNA"/>
</dbReference>
<evidence type="ECO:0000256" key="6">
    <source>
        <dbReference type="ARBA" id="ARBA00022989"/>
    </source>
</evidence>
<gene>
    <name evidence="12" type="ORF">METZ01_LOCUS48368</name>
</gene>
<feature type="transmembrane region" description="Helical" evidence="11">
    <location>
        <begin position="97"/>
        <end position="115"/>
    </location>
</feature>
<evidence type="ECO:0000256" key="2">
    <source>
        <dbReference type="ARBA" id="ARBA00004919"/>
    </source>
</evidence>
<evidence type="ECO:0000256" key="1">
    <source>
        <dbReference type="ARBA" id="ARBA00004651"/>
    </source>
</evidence>
<keyword evidence="4" id="KW-0808">Transferase</keyword>
<evidence type="ECO:0000256" key="3">
    <source>
        <dbReference type="ARBA" id="ARBA00022475"/>
    </source>
</evidence>
<evidence type="ECO:0000256" key="10">
    <source>
        <dbReference type="ARBA" id="ARBA00042475"/>
    </source>
</evidence>
<keyword evidence="6 11" id="KW-1133">Transmembrane helix</keyword>